<gene>
    <name evidence="3" type="ORF">CYNAS_LOCUS2280</name>
</gene>
<organism evidence="3 4">
    <name type="scientific">Cylicocyclus nassatus</name>
    <name type="common">Nematode worm</name>
    <dbReference type="NCBI Taxonomy" id="53992"/>
    <lineage>
        <taxon>Eukaryota</taxon>
        <taxon>Metazoa</taxon>
        <taxon>Ecdysozoa</taxon>
        <taxon>Nematoda</taxon>
        <taxon>Chromadorea</taxon>
        <taxon>Rhabditida</taxon>
        <taxon>Rhabditina</taxon>
        <taxon>Rhabditomorpha</taxon>
        <taxon>Strongyloidea</taxon>
        <taxon>Strongylidae</taxon>
        <taxon>Cylicocyclus</taxon>
    </lineage>
</organism>
<comment type="caution">
    <text evidence="3">The sequence shown here is derived from an EMBL/GenBank/DDBJ whole genome shotgun (WGS) entry which is preliminary data.</text>
</comment>
<feature type="domain" description="SXP/RAL-2 family protein Ani s 5-like cation-binding" evidence="2">
    <location>
        <begin position="58"/>
        <end position="148"/>
    </location>
</feature>
<keyword evidence="1" id="KW-0732">Signal</keyword>
<evidence type="ECO:0000259" key="2">
    <source>
        <dbReference type="Pfam" id="PF02520"/>
    </source>
</evidence>
<dbReference type="InterPro" id="IPR003677">
    <property type="entry name" value="ANIS5_cation-bd"/>
</dbReference>
<dbReference type="PANTHER" id="PTHR21593">
    <property type="entry name" value="PRION-LIKE- Q/N-RICH -DOMAIN-BEARING PROTEIN PROTEIN"/>
    <property type="match status" value="1"/>
</dbReference>
<dbReference type="Pfam" id="PF02520">
    <property type="entry name" value="ANIS5_cation-bd"/>
    <property type="match status" value="1"/>
</dbReference>
<dbReference type="EMBL" id="CATQJL010000001">
    <property type="protein sequence ID" value="CAJ0590297.1"/>
    <property type="molecule type" value="Genomic_DNA"/>
</dbReference>
<proteinExistence type="predicted"/>
<accession>A0AA36DQK8</accession>
<dbReference type="PANTHER" id="PTHR21593:SF36">
    <property type="entry name" value="DUF148 DOMAIN-CONTAINING PROTEIN-RELATED"/>
    <property type="match status" value="1"/>
</dbReference>
<feature type="signal peptide" evidence="1">
    <location>
        <begin position="1"/>
        <end position="19"/>
    </location>
</feature>
<protein>
    <recommendedName>
        <fullName evidence="2">SXP/RAL-2 family protein Ani s 5-like cation-binding domain-containing protein</fullName>
    </recommendedName>
</protein>
<keyword evidence="4" id="KW-1185">Reference proteome</keyword>
<sequence>MQYLIRIVVITLALASVMAWRGNKVYDDNEEPDLPGCDHHDRHRHHHMPAFLKKVSKEARLEYYEIMWNFSTSMQDKLDKLSQWAKKNNVEDAVNQWVKKIENFWEEVNKNTTKTLHEMTEVYPKVYKILSDMSLTPKEMILKVRDLHMDCTLTRTLYQVVFTIARSSGKWPYMGVEAEDYFGKLMGTRAKKQAARVLPFN</sequence>
<name>A0AA36DQK8_CYLNA</name>
<reference evidence="3" key="1">
    <citation type="submission" date="2023-07" db="EMBL/GenBank/DDBJ databases">
        <authorList>
            <consortium name="CYATHOMIX"/>
        </authorList>
    </citation>
    <scope>NUCLEOTIDE SEQUENCE</scope>
    <source>
        <strain evidence="3">N/A</strain>
    </source>
</reference>
<evidence type="ECO:0000313" key="3">
    <source>
        <dbReference type="EMBL" id="CAJ0590297.1"/>
    </source>
</evidence>
<dbReference type="AlphaFoldDB" id="A0AA36DQK8"/>
<dbReference type="Proteomes" id="UP001176961">
    <property type="component" value="Unassembled WGS sequence"/>
</dbReference>
<evidence type="ECO:0000256" key="1">
    <source>
        <dbReference type="SAM" id="SignalP"/>
    </source>
</evidence>
<feature type="chain" id="PRO_5041343603" description="SXP/RAL-2 family protein Ani s 5-like cation-binding domain-containing protein" evidence="1">
    <location>
        <begin position="20"/>
        <end position="201"/>
    </location>
</feature>
<dbReference type="InterPro" id="IPR052823">
    <property type="entry name" value="SXP/RAL-2_related"/>
</dbReference>
<evidence type="ECO:0000313" key="4">
    <source>
        <dbReference type="Proteomes" id="UP001176961"/>
    </source>
</evidence>